<evidence type="ECO:0000313" key="1">
    <source>
        <dbReference type="EMBL" id="KAK3256146.1"/>
    </source>
</evidence>
<name>A0AAE0FB51_9CHLO</name>
<sequence length="209" mass="23399">EGNGSFSPSPFLGLLVYGLTAKKEIELVRFLEDEISPECEGILKHLQVGQRNPKIHSSSAEIENVWATMCSVSKCLTLPCGCWLTTPNSECLAHRRYCREIVEEGSRFVQETHAKALAEQDEKLGLTESLRAAAAGEKSAWLHSKRHVSTMWTTARRLQVITQSVMKVSPPRTSRLASDEHCLQTAYVPSKRVCRRIARGMRCASSRRD</sequence>
<feature type="non-terminal residue" evidence="1">
    <location>
        <position position="1"/>
    </location>
</feature>
<dbReference type="Proteomes" id="UP001190700">
    <property type="component" value="Unassembled WGS sequence"/>
</dbReference>
<keyword evidence="2" id="KW-1185">Reference proteome</keyword>
<accession>A0AAE0FB51</accession>
<dbReference type="EMBL" id="LGRX02021941">
    <property type="protein sequence ID" value="KAK3256146.1"/>
    <property type="molecule type" value="Genomic_DNA"/>
</dbReference>
<organism evidence="1 2">
    <name type="scientific">Cymbomonas tetramitiformis</name>
    <dbReference type="NCBI Taxonomy" id="36881"/>
    <lineage>
        <taxon>Eukaryota</taxon>
        <taxon>Viridiplantae</taxon>
        <taxon>Chlorophyta</taxon>
        <taxon>Pyramimonadophyceae</taxon>
        <taxon>Pyramimonadales</taxon>
        <taxon>Pyramimonadaceae</taxon>
        <taxon>Cymbomonas</taxon>
    </lineage>
</organism>
<reference evidence="1 2" key="1">
    <citation type="journal article" date="2015" name="Genome Biol. Evol.">
        <title>Comparative Genomics of a Bacterivorous Green Alga Reveals Evolutionary Causalities and Consequences of Phago-Mixotrophic Mode of Nutrition.</title>
        <authorList>
            <person name="Burns J.A."/>
            <person name="Paasch A."/>
            <person name="Narechania A."/>
            <person name="Kim E."/>
        </authorList>
    </citation>
    <scope>NUCLEOTIDE SEQUENCE [LARGE SCALE GENOMIC DNA]</scope>
    <source>
        <strain evidence="1 2">PLY_AMNH</strain>
    </source>
</reference>
<dbReference type="AlphaFoldDB" id="A0AAE0FB51"/>
<comment type="caution">
    <text evidence="1">The sequence shown here is derived from an EMBL/GenBank/DDBJ whole genome shotgun (WGS) entry which is preliminary data.</text>
</comment>
<protein>
    <submittedName>
        <fullName evidence="1">Uncharacterized protein</fullName>
    </submittedName>
</protein>
<evidence type="ECO:0000313" key="2">
    <source>
        <dbReference type="Proteomes" id="UP001190700"/>
    </source>
</evidence>
<proteinExistence type="predicted"/>
<gene>
    <name evidence="1" type="ORF">CYMTET_34705</name>
</gene>